<dbReference type="Pfam" id="PF00078">
    <property type="entry name" value="RVT_1"/>
    <property type="match status" value="1"/>
</dbReference>
<dbReference type="AlphaFoldDB" id="A0A392R982"/>
<keyword evidence="2" id="KW-0695">RNA-directed DNA polymerase</keyword>
<dbReference type="InterPro" id="IPR000477">
    <property type="entry name" value="RT_dom"/>
</dbReference>
<keyword evidence="2" id="KW-0548">Nucleotidyltransferase</keyword>
<comment type="caution">
    <text evidence="2">The sequence shown here is derived from an EMBL/GenBank/DDBJ whole genome shotgun (WGS) entry which is preliminary data.</text>
</comment>
<sequence length="103" mass="11504">MDSIIATNQSAFIKGRSLVDGVVVLNEVVDFAKRSNKECLILKVDFEKAYNSVNWGFLDYMLGRFGFGVKWRAWMKTCVCNGNLSVLVNGSDDKISKCTNLSL</sequence>
<feature type="domain" description="Reverse transcriptase" evidence="1">
    <location>
        <begin position="4"/>
        <end position="87"/>
    </location>
</feature>
<dbReference type="PANTHER" id="PTHR31635:SF196">
    <property type="entry name" value="REVERSE TRANSCRIPTASE DOMAIN-CONTAINING PROTEIN-RELATED"/>
    <property type="match status" value="1"/>
</dbReference>
<evidence type="ECO:0000313" key="2">
    <source>
        <dbReference type="EMBL" id="MCI32819.1"/>
    </source>
</evidence>
<protein>
    <submittedName>
        <fullName evidence="2">RNA-directed DNA polymerase (Reverse transcriptase)</fullName>
    </submittedName>
</protein>
<keyword evidence="2" id="KW-0808">Transferase</keyword>
<evidence type="ECO:0000259" key="1">
    <source>
        <dbReference type="Pfam" id="PF00078"/>
    </source>
</evidence>
<proteinExistence type="predicted"/>
<dbReference type="GO" id="GO:0003964">
    <property type="term" value="F:RNA-directed DNA polymerase activity"/>
    <property type="evidence" value="ECO:0007669"/>
    <property type="project" value="UniProtKB-KW"/>
</dbReference>
<organism evidence="2 3">
    <name type="scientific">Trifolium medium</name>
    <dbReference type="NCBI Taxonomy" id="97028"/>
    <lineage>
        <taxon>Eukaryota</taxon>
        <taxon>Viridiplantae</taxon>
        <taxon>Streptophyta</taxon>
        <taxon>Embryophyta</taxon>
        <taxon>Tracheophyta</taxon>
        <taxon>Spermatophyta</taxon>
        <taxon>Magnoliopsida</taxon>
        <taxon>eudicotyledons</taxon>
        <taxon>Gunneridae</taxon>
        <taxon>Pentapetalae</taxon>
        <taxon>rosids</taxon>
        <taxon>fabids</taxon>
        <taxon>Fabales</taxon>
        <taxon>Fabaceae</taxon>
        <taxon>Papilionoideae</taxon>
        <taxon>50 kb inversion clade</taxon>
        <taxon>NPAAA clade</taxon>
        <taxon>Hologalegina</taxon>
        <taxon>IRL clade</taxon>
        <taxon>Trifolieae</taxon>
        <taxon>Trifolium</taxon>
    </lineage>
</organism>
<keyword evidence="3" id="KW-1185">Reference proteome</keyword>
<feature type="non-terminal residue" evidence="2">
    <location>
        <position position="103"/>
    </location>
</feature>
<evidence type="ECO:0000313" key="3">
    <source>
        <dbReference type="Proteomes" id="UP000265520"/>
    </source>
</evidence>
<dbReference type="Proteomes" id="UP000265520">
    <property type="component" value="Unassembled WGS sequence"/>
</dbReference>
<accession>A0A392R982</accession>
<dbReference type="EMBL" id="LXQA010199000">
    <property type="protein sequence ID" value="MCI32819.1"/>
    <property type="molecule type" value="Genomic_DNA"/>
</dbReference>
<name>A0A392R982_9FABA</name>
<dbReference type="PANTHER" id="PTHR31635">
    <property type="entry name" value="REVERSE TRANSCRIPTASE DOMAIN-CONTAINING PROTEIN-RELATED"/>
    <property type="match status" value="1"/>
</dbReference>
<reference evidence="2 3" key="1">
    <citation type="journal article" date="2018" name="Front. Plant Sci.">
        <title>Red Clover (Trifolium pratense) and Zigzag Clover (T. medium) - A Picture of Genomic Similarities and Differences.</title>
        <authorList>
            <person name="Dluhosova J."/>
            <person name="Istvanek J."/>
            <person name="Nedelnik J."/>
            <person name="Repkova J."/>
        </authorList>
    </citation>
    <scope>NUCLEOTIDE SEQUENCE [LARGE SCALE GENOMIC DNA]</scope>
    <source>
        <strain evidence="3">cv. 10/8</strain>
        <tissue evidence="2">Leaf</tissue>
    </source>
</reference>